<dbReference type="AlphaFoldDB" id="A0A644W427"/>
<keyword evidence="1" id="KW-1133">Transmembrane helix</keyword>
<dbReference type="EMBL" id="VSSQ01000610">
    <property type="protein sequence ID" value="MPL98461.1"/>
    <property type="molecule type" value="Genomic_DNA"/>
</dbReference>
<evidence type="ECO:0000313" key="2">
    <source>
        <dbReference type="EMBL" id="MPL98461.1"/>
    </source>
</evidence>
<accession>A0A644W427</accession>
<name>A0A644W427_9ZZZZ</name>
<sequence length="59" mass="6758">MESDREKGGEMTGMVARVVISFFCLKLVRSMRKANMYPTKVEMVAVRTPSLREPHRATK</sequence>
<keyword evidence="1" id="KW-0812">Transmembrane</keyword>
<proteinExistence type="predicted"/>
<comment type="caution">
    <text evidence="2">The sequence shown here is derived from an EMBL/GenBank/DDBJ whole genome shotgun (WGS) entry which is preliminary data.</text>
</comment>
<reference evidence="2" key="1">
    <citation type="submission" date="2019-08" db="EMBL/GenBank/DDBJ databases">
        <authorList>
            <person name="Kucharzyk K."/>
            <person name="Murdoch R.W."/>
            <person name="Higgins S."/>
            <person name="Loffler F."/>
        </authorList>
    </citation>
    <scope>NUCLEOTIDE SEQUENCE</scope>
</reference>
<feature type="transmembrane region" description="Helical" evidence="1">
    <location>
        <begin position="12"/>
        <end position="28"/>
    </location>
</feature>
<keyword evidence="1" id="KW-0472">Membrane</keyword>
<organism evidence="2">
    <name type="scientific">bioreactor metagenome</name>
    <dbReference type="NCBI Taxonomy" id="1076179"/>
    <lineage>
        <taxon>unclassified sequences</taxon>
        <taxon>metagenomes</taxon>
        <taxon>ecological metagenomes</taxon>
    </lineage>
</organism>
<protein>
    <submittedName>
        <fullName evidence="2">Uncharacterized protein</fullName>
    </submittedName>
</protein>
<gene>
    <name evidence="2" type="ORF">SDC9_44666</name>
</gene>
<evidence type="ECO:0000256" key="1">
    <source>
        <dbReference type="SAM" id="Phobius"/>
    </source>
</evidence>